<protein>
    <recommendedName>
        <fullName evidence="7">FYVE-type domain-containing protein</fullName>
    </recommendedName>
</protein>
<dbReference type="InterPro" id="IPR000306">
    <property type="entry name" value="Znf_FYVE"/>
</dbReference>
<dbReference type="PROSITE" id="PS50178">
    <property type="entry name" value="ZF_FYVE"/>
    <property type="match status" value="1"/>
</dbReference>
<reference evidence="8" key="1">
    <citation type="submission" date="2021-01" db="EMBL/GenBank/DDBJ databases">
        <authorList>
            <consortium name="Genoscope - CEA"/>
            <person name="William W."/>
        </authorList>
    </citation>
    <scope>NUCLEOTIDE SEQUENCE</scope>
</reference>
<evidence type="ECO:0000313" key="9">
    <source>
        <dbReference type="Proteomes" id="UP000692954"/>
    </source>
</evidence>
<gene>
    <name evidence="8" type="ORF">PSON_ATCC_30995.1.T1510073</name>
</gene>
<evidence type="ECO:0000256" key="1">
    <source>
        <dbReference type="ARBA" id="ARBA00022723"/>
    </source>
</evidence>
<proteinExistence type="predicted"/>
<dbReference type="PANTHER" id="PTHR47794:SF1">
    <property type="entry name" value="VACUOLAR PROTEIN SORTING-ASSOCIATED PROTEIN 27"/>
    <property type="match status" value="1"/>
</dbReference>
<feature type="region of interest" description="Disordered" evidence="6">
    <location>
        <begin position="295"/>
        <end position="345"/>
    </location>
</feature>
<keyword evidence="5" id="KW-0175">Coiled coil</keyword>
<feature type="compositionally biased region" description="Low complexity" evidence="6">
    <location>
        <begin position="307"/>
        <end position="325"/>
    </location>
</feature>
<evidence type="ECO:0000259" key="7">
    <source>
        <dbReference type="PROSITE" id="PS50178"/>
    </source>
</evidence>
<dbReference type="SMART" id="SM00064">
    <property type="entry name" value="FYVE"/>
    <property type="match status" value="1"/>
</dbReference>
<dbReference type="GO" id="GO:0008270">
    <property type="term" value="F:zinc ion binding"/>
    <property type="evidence" value="ECO:0007669"/>
    <property type="project" value="UniProtKB-KW"/>
</dbReference>
<dbReference type="InterPro" id="IPR017455">
    <property type="entry name" value="Znf_FYVE-rel"/>
</dbReference>
<dbReference type="Pfam" id="PF01363">
    <property type="entry name" value="FYVE"/>
    <property type="match status" value="1"/>
</dbReference>
<dbReference type="OrthoDB" id="308897at2759"/>
<evidence type="ECO:0000256" key="3">
    <source>
        <dbReference type="ARBA" id="ARBA00022833"/>
    </source>
</evidence>
<keyword evidence="9" id="KW-1185">Reference proteome</keyword>
<feature type="compositionally biased region" description="Basic and acidic residues" evidence="6">
    <location>
        <begin position="327"/>
        <end position="345"/>
    </location>
</feature>
<dbReference type="EMBL" id="CAJJDN010000151">
    <property type="protein sequence ID" value="CAD8124472.1"/>
    <property type="molecule type" value="Genomic_DNA"/>
</dbReference>
<feature type="compositionally biased region" description="Polar residues" evidence="6">
    <location>
        <begin position="295"/>
        <end position="306"/>
    </location>
</feature>
<feature type="region of interest" description="Disordered" evidence="6">
    <location>
        <begin position="1"/>
        <end position="21"/>
    </location>
</feature>
<evidence type="ECO:0000256" key="5">
    <source>
        <dbReference type="SAM" id="Coils"/>
    </source>
</evidence>
<evidence type="ECO:0000313" key="8">
    <source>
        <dbReference type="EMBL" id="CAD8124472.1"/>
    </source>
</evidence>
<feature type="coiled-coil region" evidence="5">
    <location>
        <begin position="182"/>
        <end position="255"/>
    </location>
</feature>
<dbReference type="AlphaFoldDB" id="A0A8S1RB41"/>
<dbReference type="PANTHER" id="PTHR47794">
    <property type="entry name" value="VACUOLAR PROTEIN SORTING-ASSOCIATED PROTEIN 27"/>
    <property type="match status" value="1"/>
</dbReference>
<sequence>MSSNKYIEQSPETQSLRNSVRHQSLNQSVHEFSGSKDKFQDLMLPHAEFVDPGNFKKQSECIVCSIEFTQTNRQHHCRMCGNSCCGLCSQKTINKNRVCDICYMKASQLNAEKKRTKFLQSLKDSAKRLKKHIEQAEKRKQELQNERDAQEDKSQIDLNVIEKETEKFNIQYSQKTQIKCQYEQEVKEIKLKISELNSLKEQIQLECQEKESEIRAYDTNLYLREQELNDKKIQLQRLKQQKEELENIFNKIEQSPEIVEQIIIPEPIKPPQQQQQQQQWYNSNIDIDEIMYGTTSQETKESSNLIKQESTQSTQQQQQQKPQKSGQKKEKDENEDEEKYKCNIF</sequence>
<keyword evidence="3" id="KW-0862">Zinc</keyword>
<organism evidence="8 9">
    <name type="scientific">Paramecium sonneborni</name>
    <dbReference type="NCBI Taxonomy" id="65129"/>
    <lineage>
        <taxon>Eukaryota</taxon>
        <taxon>Sar</taxon>
        <taxon>Alveolata</taxon>
        <taxon>Ciliophora</taxon>
        <taxon>Intramacronucleata</taxon>
        <taxon>Oligohymenophorea</taxon>
        <taxon>Peniculida</taxon>
        <taxon>Parameciidae</taxon>
        <taxon>Paramecium</taxon>
    </lineage>
</organism>
<feature type="domain" description="FYVE-type" evidence="7">
    <location>
        <begin position="55"/>
        <end position="107"/>
    </location>
</feature>
<comment type="caution">
    <text evidence="8">The sequence shown here is derived from an EMBL/GenBank/DDBJ whole genome shotgun (WGS) entry which is preliminary data.</text>
</comment>
<keyword evidence="2 4" id="KW-0863">Zinc-finger</keyword>
<accession>A0A8S1RB41</accession>
<dbReference type="GO" id="GO:0033565">
    <property type="term" value="C:ESCRT-0 complex"/>
    <property type="evidence" value="ECO:0007669"/>
    <property type="project" value="TreeGrafter"/>
</dbReference>
<dbReference type="Proteomes" id="UP000692954">
    <property type="component" value="Unassembled WGS sequence"/>
</dbReference>
<dbReference type="GO" id="GO:0006623">
    <property type="term" value="P:protein targeting to vacuole"/>
    <property type="evidence" value="ECO:0007669"/>
    <property type="project" value="TreeGrafter"/>
</dbReference>
<dbReference type="GO" id="GO:0032266">
    <property type="term" value="F:phosphatidylinositol-3-phosphate binding"/>
    <property type="evidence" value="ECO:0007669"/>
    <property type="project" value="TreeGrafter"/>
</dbReference>
<name>A0A8S1RB41_9CILI</name>
<feature type="coiled-coil region" evidence="5">
    <location>
        <begin position="119"/>
        <end position="153"/>
    </location>
</feature>
<evidence type="ECO:0000256" key="4">
    <source>
        <dbReference type="PROSITE-ProRule" id="PRU00091"/>
    </source>
</evidence>
<dbReference type="GO" id="GO:0043328">
    <property type="term" value="P:protein transport to vacuole involved in ubiquitin-dependent protein catabolic process via the multivesicular body sorting pathway"/>
    <property type="evidence" value="ECO:0007669"/>
    <property type="project" value="TreeGrafter"/>
</dbReference>
<evidence type="ECO:0000256" key="2">
    <source>
        <dbReference type="ARBA" id="ARBA00022771"/>
    </source>
</evidence>
<dbReference type="GO" id="GO:0043130">
    <property type="term" value="F:ubiquitin binding"/>
    <property type="evidence" value="ECO:0007669"/>
    <property type="project" value="TreeGrafter"/>
</dbReference>
<keyword evidence="1" id="KW-0479">Metal-binding</keyword>
<evidence type="ECO:0000256" key="6">
    <source>
        <dbReference type="SAM" id="MobiDB-lite"/>
    </source>
</evidence>